<organism evidence="1 2">
    <name type="scientific">Corynebacterium efficiens (strain DSM 44549 / YS-314 / AJ 12310 / JCM 11189 / NBRC 100395)</name>
    <dbReference type="NCBI Taxonomy" id="196164"/>
    <lineage>
        <taxon>Bacteria</taxon>
        <taxon>Bacillati</taxon>
        <taxon>Actinomycetota</taxon>
        <taxon>Actinomycetes</taxon>
        <taxon>Mycobacteriales</taxon>
        <taxon>Corynebacteriaceae</taxon>
        <taxon>Corynebacterium</taxon>
    </lineage>
</organism>
<accession>Q8FRJ6</accession>
<evidence type="ECO:0000313" key="2">
    <source>
        <dbReference type="Proteomes" id="UP000001409"/>
    </source>
</evidence>
<dbReference type="HOGENOM" id="CLU_1545032_0_0_11"/>
<protein>
    <submittedName>
        <fullName evidence="1">Uncharacterized protein</fullName>
    </submittedName>
</protein>
<dbReference type="Proteomes" id="UP000001409">
    <property type="component" value="Chromosome"/>
</dbReference>
<dbReference type="STRING" id="196164.gene:10741167"/>
<name>Q8FRJ6_COREF</name>
<proteinExistence type="predicted"/>
<sequence length="173" mass="16253">MSRGLTYPTVVSGFSGTVGSSWNSVGVGDSTGGSDVAVAVTVSVTVSVGVSVTVGVGGMSVGVVMAGPVGVVTSSDSSVVVVGVGDGCVGATGSRVGDGGVGGSGVRVVCSGVDGGVVLAAVVPVVPEGVRVVGATVGVVARVGAPVPEVVTWSCAEGEMAGDVSSARVWEGM</sequence>
<dbReference type="AlphaFoldDB" id="Q8FRJ6"/>
<evidence type="ECO:0000313" key="1">
    <source>
        <dbReference type="EMBL" id="BAC17575.1"/>
    </source>
</evidence>
<dbReference type="EMBL" id="BA000035">
    <property type="protein sequence ID" value="BAC17575.1"/>
    <property type="molecule type" value="Genomic_DNA"/>
</dbReference>
<dbReference type="KEGG" id="cef:CE0765"/>
<reference evidence="1 2" key="1">
    <citation type="journal article" date="2003" name="Genome Res.">
        <title>Comparative complete genome sequence analysis of the amino acid replacements responsible for the thermostability of Corynebacterium efficiens.</title>
        <authorList>
            <person name="Nishio Y."/>
            <person name="Nakamura Y."/>
            <person name="Kawarabayasi Y."/>
            <person name="Usuda Y."/>
            <person name="Kimura E."/>
            <person name="Sugimoto S."/>
            <person name="Matsui K."/>
            <person name="Yamagishi A."/>
            <person name="Kikuchi H."/>
            <person name="Ikeo K."/>
            <person name="Gojobori T."/>
        </authorList>
    </citation>
    <scope>NUCLEOTIDE SEQUENCE [LARGE SCALE GENOMIC DNA]</scope>
    <source>
        <strain evidence="2">DSM 44549 / YS-314 / AJ 12310 / JCM 11189 / NBRC 100395</strain>
    </source>
</reference>
<keyword evidence="2" id="KW-1185">Reference proteome</keyword>